<dbReference type="OrthoDB" id="32134at2"/>
<dbReference type="Proteomes" id="UP000323521">
    <property type="component" value="Chromosome"/>
</dbReference>
<dbReference type="EMBL" id="CP017634">
    <property type="protein sequence ID" value="ATW25921.1"/>
    <property type="molecule type" value="Genomic_DNA"/>
</dbReference>
<dbReference type="InterPro" id="IPR046698">
    <property type="entry name" value="PedC-like"/>
</dbReference>
<keyword evidence="2" id="KW-1185">Reference proteome</keyword>
<dbReference type="KEGG" id="fwa:DCMF_15085"/>
<evidence type="ECO:0000313" key="1">
    <source>
        <dbReference type="EMBL" id="ATW25921.1"/>
    </source>
</evidence>
<dbReference type="AlphaFoldDB" id="A0A3G1KTZ4"/>
<dbReference type="RefSeq" id="WP_148135184.1">
    <property type="nucleotide sequence ID" value="NZ_CP017634.1"/>
</dbReference>
<accession>A0A3G1KTZ4</accession>
<dbReference type="Pfam" id="PF20207">
    <property type="entry name" value="DUF6568"/>
    <property type="match status" value="1"/>
</dbReference>
<sequence length="136" mass="15345">MKKLFLVIFIVGICLSLGAYLWQTQASKTLQAPDITPDQLEKMMADGEDFYVYFYSPTCQDCLKSESKLAQAVKKLSITNMKKLDVKKYESVREELQIPGTPSIFVYQKGKLVKGITGAFDTTDEYEKFFLETGGA</sequence>
<organism evidence="1 2">
    <name type="scientific">Formimonas warabiya</name>
    <dbReference type="NCBI Taxonomy" id="1761012"/>
    <lineage>
        <taxon>Bacteria</taxon>
        <taxon>Bacillati</taxon>
        <taxon>Bacillota</taxon>
        <taxon>Clostridia</taxon>
        <taxon>Eubacteriales</taxon>
        <taxon>Peptococcaceae</taxon>
        <taxon>Candidatus Formimonas</taxon>
    </lineage>
</organism>
<dbReference type="SUPFAM" id="SSF52833">
    <property type="entry name" value="Thioredoxin-like"/>
    <property type="match status" value="1"/>
</dbReference>
<proteinExistence type="predicted"/>
<gene>
    <name evidence="1" type="ORF">DCMF_15085</name>
</gene>
<dbReference type="Gene3D" id="3.40.30.10">
    <property type="entry name" value="Glutaredoxin"/>
    <property type="match status" value="1"/>
</dbReference>
<dbReference type="CDD" id="cd02947">
    <property type="entry name" value="TRX_family"/>
    <property type="match status" value="1"/>
</dbReference>
<reference evidence="1 2" key="1">
    <citation type="submission" date="2016-10" db="EMBL/GenBank/DDBJ databases">
        <title>Complete Genome Sequence of Peptococcaceae strain DCMF.</title>
        <authorList>
            <person name="Edwards R.J."/>
            <person name="Holland S.I."/>
            <person name="Deshpande N.P."/>
            <person name="Wong Y.K."/>
            <person name="Ertan H."/>
            <person name="Manefield M."/>
            <person name="Russell T.L."/>
            <person name="Lee M.J."/>
        </authorList>
    </citation>
    <scope>NUCLEOTIDE SEQUENCE [LARGE SCALE GENOMIC DNA]</scope>
    <source>
        <strain evidence="1 2">DCMF</strain>
    </source>
</reference>
<protein>
    <submittedName>
        <fullName evidence="1">Thioredoxin</fullName>
    </submittedName>
</protein>
<dbReference type="InterPro" id="IPR036249">
    <property type="entry name" value="Thioredoxin-like_sf"/>
</dbReference>
<name>A0A3G1KTZ4_FORW1</name>
<evidence type="ECO:0000313" key="2">
    <source>
        <dbReference type="Proteomes" id="UP000323521"/>
    </source>
</evidence>